<evidence type="ECO:0000256" key="5">
    <source>
        <dbReference type="ARBA" id="ARBA00023136"/>
    </source>
</evidence>
<comment type="function">
    <text evidence="6">Catalyzes the glycosylation of 4,4'-diaponeurosporenoate, i.e. the esterification of glucose at the C1'' position with the carboxyl group of 4,4'-diaponeurosporenic acid, to form glycosyl-4,4'-diaponeurosporenoate. This is a step in the biosynthesis of staphyloxanthin, an orange pigment present in most staphylococci strains.</text>
</comment>
<dbReference type="Pfam" id="PF00535">
    <property type="entry name" value="Glycos_transf_2"/>
    <property type="match status" value="1"/>
</dbReference>
<feature type="transmembrane region" description="Helical" evidence="10">
    <location>
        <begin position="536"/>
        <end position="554"/>
    </location>
</feature>
<comment type="pathway">
    <text evidence="7">Carotenoid biosynthesis; staphyloxanthin biosynthesis; staphyloxanthin from farnesyl diphosphate: step 4/5.</text>
</comment>
<feature type="transmembrane region" description="Helical" evidence="10">
    <location>
        <begin position="251"/>
        <end position="270"/>
    </location>
</feature>
<evidence type="ECO:0000256" key="1">
    <source>
        <dbReference type="ARBA" id="ARBA00004236"/>
    </source>
</evidence>
<evidence type="ECO:0000313" key="12">
    <source>
        <dbReference type="EMBL" id="GAB14515.1"/>
    </source>
</evidence>
<dbReference type="eggNOG" id="COG1216">
    <property type="taxonomic scope" value="Bacteria"/>
</dbReference>
<keyword evidence="3" id="KW-0328">Glycosyltransferase</keyword>
<dbReference type="STRING" id="1077972.ARGLB_073_00330"/>
<evidence type="ECO:0000256" key="2">
    <source>
        <dbReference type="ARBA" id="ARBA00022475"/>
    </source>
</evidence>
<dbReference type="Proteomes" id="UP000003828">
    <property type="component" value="Unassembled WGS sequence"/>
</dbReference>
<dbReference type="PANTHER" id="PTHR43646">
    <property type="entry name" value="GLYCOSYLTRANSFERASE"/>
    <property type="match status" value="1"/>
</dbReference>
<keyword evidence="10" id="KW-0812">Transmembrane</keyword>
<keyword evidence="13" id="KW-1185">Reference proteome</keyword>
<keyword evidence="10" id="KW-1133">Transmembrane helix</keyword>
<comment type="similarity">
    <text evidence="8">Belongs to the glycosyltransferase 2 family. CrtQ subfamily.</text>
</comment>
<dbReference type="EMBL" id="BAEG01000073">
    <property type="protein sequence ID" value="GAB14515.1"/>
    <property type="molecule type" value="Genomic_DNA"/>
</dbReference>
<proteinExistence type="inferred from homology"/>
<name>H0QNW4_ARTG1</name>
<feature type="transmembrane region" description="Helical" evidence="10">
    <location>
        <begin position="282"/>
        <end position="306"/>
    </location>
</feature>
<dbReference type="eggNOG" id="COG2244">
    <property type="taxonomic scope" value="Bacteria"/>
</dbReference>
<feature type="transmembrane region" description="Helical" evidence="10">
    <location>
        <begin position="628"/>
        <end position="648"/>
    </location>
</feature>
<evidence type="ECO:0000256" key="6">
    <source>
        <dbReference type="ARBA" id="ARBA00037281"/>
    </source>
</evidence>
<evidence type="ECO:0000256" key="10">
    <source>
        <dbReference type="SAM" id="Phobius"/>
    </source>
</evidence>
<evidence type="ECO:0000256" key="7">
    <source>
        <dbReference type="ARBA" id="ARBA00037904"/>
    </source>
</evidence>
<protein>
    <recommendedName>
        <fullName evidence="9">4,4'-diaponeurosporenoate glycosyltransferase</fullName>
    </recommendedName>
</protein>
<dbReference type="PANTHER" id="PTHR43646:SF2">
    <property type="entry name" value="GLYCOSYLTRANSFERASE 2-LIKE DOMAIN-CONTAINING PROTEIN"/>
    <property type="match status" value="1"/>
</dbReference>
<evidence type="ECO:0000259" key="11">
    <source>
        <dbReference type="Pfam" id="PF00535"/>
    </source>
</evidence>
<dbReference type="GO" id="GO:0005886">
    <property type="term" value="C:plasma membrane"/>
    <property type="evidence" value="ECO:0007669"/>
    <property type="project" value="UniProtKB-SubCell"/>
</dbReference>
<comment type="caution">
    <text evidence="12">The sequence shown here is derived from an EMBL/GenBank/DDBJ whole genome shotgun (WGS) entry which is preliminary data.</text>
</comment>
<dbReference type="RefSeq" id="WP_003803058.1">
    <property type="nucleotide sequence ID" value="NZ_BAEG01000073.1"/>
</dbReference>
<keyword evidence="2" id="KW-1003">Cell membrane</keyword>
<keyword evidence="4 12" id="KW-0808">Transferase</keyword>
<evidence type="ECO:0000256" key="3">
    <source>
        <dbReference type="ARBA" id="ARBA00022676"/>
    </source>
</evidence>
<feature type="domain" description="Glycosyltransferase 2-like" evidence="11">
    <location>
        <begin position="11"/>
        <end position="132"/>
    </location>
</feature>
<feature type="transmembrane region" description="Helical" evidence="10">
    <location>
        <begin position="354"/>
        <end position="378"/>
    </location>
</feature>
<dbReference type="GO" id="GO:0016757">
    <property type="term" value="F:glycosyltransferase activity"/>
    <property type="evidence" value="ECO:0007669"/>
    <property type="project" value="UniProtKB-KW"/>
</dbReference>
<gene>
    <name evidence="12" type="ORF">ARGLB_073_00330</name>
</gene>
<feature type="transmembrane region" description="Helical" evidence="10">
    <location>
        <begin position="421"/>
        <end position="441"/>
    </location>
</feature>
<feature type="transmembrane region" description="Helical" evidence="10">
    <location>
        <begin position="566"/>
        <end position="591"/>
    </location>
</feature>
<evidence type="ECO:0000256" key="9">
    <source>
        <dbReference type="ARBA" id="ARBA00040345"/>
    </source>
</evidence>
<dbReference type="AlphaFoldDB" id="H0QNW4"/>
<evidence type="ECO:0000313" key="13">
    <source>
        <dbReference type="Proteomes" id="UP000003828"/>
    </source>
</evidence>
<evidence type="ECO:0000256" key="8">
    <source>
        <dbReference type="ARBA" id="ARBA00038120"/>
    </source>
</evidence>
<feature type="transmembrane region" description="Helical" evidence="10">
    <location>
        <begin position="447"/>
        <end position="466"/>
    </location>
</feature>
<dbReference type="Gene3D" id="3.90.550.10">
    <property type="entry name" value="Spore Coat Polysaccharide Biosynthesis Protein SpsA, Chain A"/>
    <property type="match status" value="1"/>
</dbReference>
<dbReference type="InterPro" id="IPR029044">
    <property type="entry name" value="Nucleotide-diphossugar_trans"/>
</dbReference>
<reference evidence="12 13" key="1">
    <citation type="submission" date="2011-12" db="EMBL/GenBank/DDBJ databases">
        <title>Whole genome shotgun sequence of Arthrobacter globiformis NBRC 12137.</title>
        <authorList>
            <person name="Miyazawa S."/>
            <person name="Hosoyama A."/>
            <person name="Tsuchikane K."/>
            <person name="Katsumata H."/>
            <person name="Yamazaki S."/>
            <person name="Fujita N."/>
        </authorList>
    </citation>
    <scope>NUCLEOTIDE SEQUENCE [LARGE SCALE GENOMIC DNA]</scope>
    <source>
        <strain evidence="12 13">NBRC 12137</strain>
    </source>
</reference>
<sequence>MGAHVSDLEVSVVVPARNAGRWLGECLESIRAEKPREIIVVDGCSTDNTVEIARSMGARVISDEGRGLPAARMLGVKNARSDLVALIDSDVVLPPGALGGLLDEFKACGYDGLQFGLVSEADGPGYWGAALAWHHIHSRVRSWFGVCATLMFRKVLLSVAFDDTFRSGEDIELRIRLEDAGYRLGVSSTTAVRHRFMDSFDAARDQWLQDGAGLARTVRKHPGRAGWLVLLPLLATIRGVGMSLLHAPRFLAYWACFLVYNYRSMFGELMRPPGTGLSVGGNAAWLTAARVAPMATGFLFWALAAIMLPPAQLGMGSAVVAAALLTVQLGMLGVGPATLTLLPEQSDGGRRLVASSLLIVGVSTVILSGAVAAVTYSLGSGVGLAWNDPVLTGLFAATAVFAAAAYQLDHVGVAQERSDRALVRSLAQSVVQLAVLALALAGGIREVAVVVGAVAAGALASVVLGLRQLQRAKVSPDWKHGLRVGPALRLLKPGLPNHALMLADRAPGYLLPLIVAAVLGPAATASWYMVWMMASAIFFVPQSAGLSLQTALAGGRSRPGLVSSALKASLGVTLAAAVMLLAAGPFLLGFLGPEYAAAAILLPVLVPALLLACVTQVYFGLCRARGRLAEATSVAVSAAILIVAPAAFAAQQFGLTGVSALWSAAQAAAALVAVWRLRMLTTAMPAAEPVQVASAVLNQPTEFEKP</sequence>
<feature type="transmembrane region" description="Helical" evidence="10">
    <location>
        <begin position="390"/>
        <end position="409"/>
    </location>
</feature>
<keyword evidence="5 10" id="KW-0472">Membrane</keyword>
<comment type="subcellular location">
    <subcellularLocation>
        <location evidence="1">Cell membrane</location>
    </subcellularLocation>
</comment>
<feature type="transmembrane region" description="Helical" evidence="10">
    <location>
        <begin position="597"/>
        <end position="621"/>
    </location>
</feature>
<evidence type="ECO:0000256" key="4">
    <source>
        <dbReference type="ARBA" id="ARBA00022679"/>
    </source>
</evidence>
<dbReference type="SUPFAM" id="SSF53448">
    <property type="entry name" value="Nucleotide-diphospho-sugar transferases"/>
    <property type="match status" value="1"/>
</dbReference>
<dbReference type="InterPro" id="IPR001173">
    <property type="entry name" value="Glyco_trans_2-like"/>
</dbReference>
<feature type="transmembrane region" description="Helical" evidence="10">
    <location>
        <begin position="654"/>
        <end position="675"/>
    </location>
</feature>
<feature type="transmembrane region" description="Helical" evidence="10">
    <location>
        <begin position="509"/>
        <end position="530"/>
    </location>
</feature>
<accession>H0QNW4</accession>
<feature type="transmembrane region" description="Helical" evidence="10">
    <location>
        <begin position="318"/>
        <end position="342"/>
    </location>
</feature>
<organism evidence="12 13">
    <name type="scientific">Arthrobacter globiformis (strain ATCC 8010 / DSM 20124 / JCM 1332 / NBRC 12137 / NCIMB 8907 / NRRL B-2979 / 168)</name>
    <dbReference type="NCBI Taxonomy" id="1077972"/>
    <lineage>
        <taxon>Bacteria</taxon>
        <taxon>Bacillati</taxon>
        <taxon>Actinomycetota</taxon>
        <taxon>Actinomycetes</taxon>
        <taxon>Micrococcales</taxon>
        <taxon>Micrococcaceae</taxon>
        <taxon>Arthrobacter</taxon>
    </lineage>
</organism>